<feature type="compositionally biased region" description="Basic and acidic residues" evidence="1">
    <location>
        <begin position="744"/>
        <end position="754"/>
    </location>
</feature>
<accession>A0ABR3TC78</accession>
<feature type="region of interest" description="Disordered" evidence="1">
    <location>
        <begin position="684"/>
        <end position="766"/>
    </location>
</feature>
<dbReference type="Gene3D" id="3.30.200.20">
    <property type="entry name" value="Phosphorylase Kinase, domain 1"/>
    <property type="match status" value="1"/>
</dbReference>
<sequence>MAGEVRQPIDVASLERYIDANVPEIKTPIDVKQFGYGQSNPTYLLTSVPTSAKFVLRKKPPGQLLSKTAHKVDREYRIIAALSANTDVAVPKAYCLCEDDAVIGTAFYIMEFLDGRIFEDPSLPDVSVEDRTKMWHDAVRTLAKFHRVSPASINMSNYGKAAGFFNRQLATFATISEAQAQAKDVETGEPVGKIPHYDDMVAFFKDPASQPRDRSSFVHGDYKIDNVVFHKTEPRVIGILDWEMSTIGHPLSDLSNLLNPFVTAGSSVSIGAGGRGTSAFKPGATPGLPTHDELVALYSETAGWNPAPDMTWGEAFNLYRGAIILQGIAARYARRQASSLKAKDYGASMRPMGELAWDLVQKIRTGLNTYTHADADLLATSLLLNGLVEDNVQKHLRNQASVWDQAHDTGYLSNGALSGDEAYIVTAEDANNLARTVKLDEEALVKRIVPISPEEEAPGEHDENDTFLIKRPATSKGKKRSSLRLSFGPGESAAEGDDDGASVFTPKKSNLSRIAAEKNAERKGLRVSLTSDQLPSRREVAEERPSYSKEALAELRDSQPSTPRDVGTSAGEEEEQAGKEVDIAAKFGPLASLKSSSIIPTEAEIREKKERRRRLAKEDGFMSLDADDRDRTVYDDDNAYDSDDLDRPRDVAIRTTIKEKYPEGRLVHEDEDVAEGFDDYVEDGRISLGRKAEREAARKRREEMASMIANAEGDGSADDGSDDSEAERNAAYEAAQTKAGTYGSRDKNAEDLQRPRTPPKISPLPELGGVLARLRVSLKEQEEVRAARVRRMEELAREKADIASQETWIQSQLKEAGEKYEKLRIEAGGAGGAATPVNGVDSAVASERGLDSMGGTPAAVASDGDEA</sequence>
<dbReference type="Gene3D" id="3.90.1200.10">
    <property type="match status" value="1"/>
</dbReference>
<gene>
    <name evidence="3" type="ORF">SLS56_000835</name>
</gene>
<feature type="compositionally biased region" description="Acidic residues" evidence="1">
    <location>
        <begin position="455"/>
        <end position="465"/>
    </location>
</feature>
<organism evidence="3 4">
    <name type="scientific">Neofusicoccum ribis</name>
    <dbReference type="NCBI Taxonomy" id="45134"/>
    <lineage>
        <taxon>Eukaryota</taxon>
        <taxon>Fungi</taxon>
        <taxon>Dikarya</taxon>
        <taxon>Ascomycota</taxon>
        <taxon>Pezizomycotina</taxon>
        <taxon>Dothideomycetes</taxon>
        <taxon>Dothideomycetes incertae sedis</taxon>
        <taxon>Botryosphaeriales</taxon>
        <taxon>Botryosphaeriaceae</taxon>
        <taxon>Neofusicoccum</taxon>
    </lineage>
</organism>
<evidence type="ECO:0000256" key="1">
    <source>
        <dbReference type="SAM" id="MobiDB-lite"/>
    </source>
</evidence>
<dbReference type="CDD" id="cd05154">
    <property type="entry name" value="ACAD10_11_N-like"/>
    <property type="match status" value="1"/>
</dbReference>
<evidence type="ECO:0000259" key="2">
    <source>
        <dbReference type="Pfam" id="PF01636"/>
    </source>
</evidence>
<name>A0ABR3TC78_9PEZI</name>
<dbReference type="InterPro" id="IPR002575">
    <property type="entry name" value="Aminoglycoside_PTrfase"/>
</dbReference>
<feature type="region of interest" description="Disordered" evidence="1">
    <location>
        <begin position="597"/>
        <end position="646"/>
    </location>
</feature>
<dbReference type="PANTHER" id="PTHR47829:SF1">
    <property type="entry name" value="HAD FAMILY PHOSPHATASE"/>
    <property type="match status" value="1"/>
</dbReference>
<feature type="compositionally biased region" description="Acidic residues" evidence="1">
    <location>
        <begin position="635"/>
        <end position="644"/>
    </location>
</feature>
<evidence type="ECO:0000313" key="3">
    <source>
        <dbReference type="EMBL" id="KAL1637176.1"/>
    </source>
</evidence>
<feature type="compositionally biased region" description="Basic and acidic residues" evidence="1">
    <location>
        <begin position="616"/>
        <end position="634"/>
    </location>
</feature>
<dbReference type="SUPFAM" id="SSF56112">
    <property type="entry name" value="Protein kinase-like (PK-like)"/>
    <property type="match status" value="1"/>
</dbReference>
<dbReference type="InterPro" id="IPR028211">
    <property type="entry name" value="Ntr2"/>
</dbReference>
<feature type="compositionally biased region" description="Basic and acidic residues" evidence="1">
    <location>
        <begin position="684"/>
        <end position="704"/>
    </location>
</feature>
<dbReference type="InterPro" id="IPR011009">
    <property type="entry name" value="Kinase-like_dom_sf"/>
</dbReference>
<protein>
    <recommendedName>
        <fullName evidence="2">Aminoglycoside phosphotransferase domain-containing protein</fullName>
    </recommendedName>
</protein>
<evidence type="ECO:0000313" key="4">
    <source>
        <dbReference type="Proteomes" id="UP001521116"/>
    </source>
</evidence>
<feature type="domain" description="Aminoglycoside phosphotransferase" evidence="2">
    <location>
        <begin position="30"/>
        <end position="275"/>
    </location>
</feature>
<feature type="compositionally biased region" description="Basic and acidic residues" evidence="1">
    <location>
        <begin position="535"/>
        <end position="557"/>
    </location>
</feature>
<reference evidence="3 4" key="1">
    <citation type="submission" date="2024-02" db="EMBL/GenBank/DDBJ databases">
        <title>De novo assembly and annotation of 12 fungi associated with fruit tree decline syndrome in Ontario, Canada.</title>
        <authorList>
            <person name="Sulman M."/>
            <person name="Ellouze W."/>
            <person name="Ilyukhin E."/>
        </authorList>
    </citation>
    <scope>NUCLEOTIDE SEQUENCE [LARGE SCALE GENOMIC DNA]</scope>
    <source>
        <strain evidence="3 4">M1-105</strain>
    </source>
</reference>
<dbReference type="InterPro" id="IPR052898">
    <property type="entry name" value="ACAD10-like"/>
</dbReference>
<comment type="caution">
    <text evidence="3">The sequence shown here is derived from an EMBL/GenBank/DDBJ whole genome shotgun (WGS) entry which is preliminary data.</text>
</comment>
<dbReference type="Pfam" id="PF15458">
    <property type="entry name" value="NTR2"/>
    <property type="match status" value="1"/>
</dbReference>
<dbReference type="PANTHER" id="PTHR47829">
    <property type="entry name" value="HYDROLASE, PUTATIVE (AFU_ORTHOLOGUE AFUA_1G12880)-RELATED"/>
    <property type="match status" value="1"/>
</dbReference>
<feature type="compositionally biased region" description="Acidic residues" evidence="1">
    <location>
        <begin position="715"/>
        <end position="725"/>
    </location>
</feature>
<feature type="compositionally biased region" description="Basic and acidic residues" evidence="1">
    <location>
        <begin position="515"/>
        <end position="524"/>
    </location>
</feature>
<dbReference type="Pfam" id="PF01636">
    <property type="entry name" value="APH"/>
    <property type="match status" value="1"/>
</dbReference>
<dbReference type="Proteomes" id="UP001521116">
    <property type="component" value="Unassembled WGS sequence"/>
</dbReference>
<dbReference type="EMBL" id="JAJVDC020000004">
    <property type="protein sequence ID" value="KAL1637176.1"/>
    <property type="molecule type" value="Genomic_DNA"/>
</dbReference>
<proteinExistence type="predicted"/>
<keyword evidence="4" id="KW-1185">Reference proteome</keyword>
<dbReference type="InterPro" id="IPR041726">
    <property type="entry name" value="ACAD10_11_N"/>
</dbReference>
<feature type="region of interest" description="Disordered" evidence="1">
    <location>
        <begin position="455"/>
        <end position="585"/>
    </location>
</feature>
<feature type="region of interest" description="Disordered" evidence="1">
    <location>
        <begin position="847"/>
        <end position="867"/>
    </location>
</feature>